<dbReference type="InterPro" id="IPR004183">
    <property type="entry name" value="Xdiol_dOase_suB"/>
</dbReference>
<dbReference type="SUPFAM" id="SSF53213">
    <property type="entry name" value="LigB-like"/>
    <property type="match status" value="1"/>
</dbReference>
<organism evidence="2 3">
    <name type="scientific">Sphingomonas tagetis</name>
    <dbReference type="NCBI Taxonomy" id="2949092"/>
    <lineage>
        <taxon>Bacteria</taxon>
        <taxon>Pseudomonadati</taxon>
        <taxon>Pseudomonadota</taxon>
        <taxon>Alphaproteobacteria</taxon>
        <taxon>Sphingomonadales</taxon>
        <taxon>Sphingomonadaceae</taxon>
        <taxon>Sphingomonas</taxon>
    </lineage>
</organism>
<protein>
    <recommendedName>
        <fullName evidence="1">Extradiol ring-cleavage dioxygenase class III enzyme subunit B domain-containing protein</fullName>
    </recommendedName>
</protein>
<dbReference type="Pfam" id="PF02900">
    <property type="entry name" value="LigB"/>
    <property type="match status" value="1"/>
</dbReference>
<dbReference type="Gene3D" id="3.40.830.10">
    <property type="entry name" value="LigB-like"/>
    <property type="match status" value="1"/>
</dbReference>
<dbReference type="Proteomes" id="UP001139451">
    <property type="component" value="Unassembled WGS sequence"/>
</dbReference>
<evidence type="ECO:0000259" key="1">
    <source>
        <dbReference type="Pfam" id="PF02900"/>
    </source>
</evidence>
<name>A0A9X2HJ39_9SPHN</name>
<dbReference type="GO" id="GO:0008198">
    <property type="term" value="F:ferrous iron binding"/>
    <property type="evidence" value="ECO:0007669"/>
    <property type="project" value="InterPro"/>
</dbReference>
<dbReference type="GO" id="GO:0016702">
    <property type="term" value="F:oxidoreductase activity, acting on single donors with incorporation of molecular oxygen, incorporation of two atoms of oxygen"/>
    <property type="evidence" value="ECO:0007669"/>
    <property type="project" value="UniProtKB-ARBA"/>
</dbReference>
<evidence type="ECO:0000313" key="2">
    <source>
        <dbReference type="EMBL" id="MCP3730034.1"/>
    </source>
</evidence>
<accession>A0A9X2HJ39</accession>
<sequence length="342" mass="37141">MSEIVLGIGTSHSPLLAIDPHEWAERGRDDMRRQAYCMVDGRTLTYDALAAEVREVHADQATLATFTEQAALAQASLDRIADELALAAPDIVVVIGDDQDELFGSSHRPAFAIFTGASVAMHPKNLVSPELPAWYRKANIGYSMDRTHVHDGAPELAQHLVEQLIAGGVDVSVATEVEDAARAGFGHAFGFIYERLAAGRRLAMLPVMLNTYFPPNVPTPARCYEVGHKIGAALRSAPGDLRIAVIASGGLTHFHTDEAFDRHVLKALREGDRDTLRTLPVRALRSGNSEILNWVMAAGALEELRVAFERYIPVRRTAAGTGVGLGFLIWKPAHDPDQGEQS</sequence>
<reference evidence="2" key="1">
    <citation type="submission" date="2022-05" db="EMBL/GenBank/DDBJ databases">
        <title>Sphingomonas sp. strain MG17 Genome sequencing and assembly.</title>
        <authorList>
            <person name="Kim I."/>
        </authorList>
    </citation>
    <scope>NUCLEOTIDE SEQUENCE</scope>
    <source>
        <strain evidence="2">MG17</strain>
    </source>
</reference>
<dbReference type="AlphaFoldDB" id="A0A9X2HJ39"/>
<dbReference type="EMBL" id="JAMLDX010000003">
    <property type="protein sequence ID" value="MCP3730034.1"/>
    <property type="molecule type" value="Genomic_DNA"/>
</dbReference>
<proteinExistence type="predicted"/>
<gene>
    <name evidence="2" type="ORF">M9978_06290</name>
</gene>
<dbReference type="RefSeq" id="WP_254292144.1">
    <property type="nucleotide sequence ID" value="NZ_JAMLDX010000003.1"/>
</dbReference>
<feature type="domain" description="Extradiol ring-cleavage dioxygenase class III enzyme subunit B" evidence="1">
    <location>
        <begin position="76"/>
        <end position="303"/>
    </location>
</feature>
<evidence type="ECO:0000313" key="3">
    <source>
        <dbReference type="Proteomes" id="UP001139451"/>
    </source>
</evidence>
<comment type="caution">
    <text evidence="2">The sequence shown here is derived from an EMBL/GenBank/DDBJ whole genome shotgun (WGS) entry which is preliminary data.</text>
</comment>
<keyword evidence="3" id="KW-1185">Reference proteome</keyword>